<dbReference type="EMBL" id="ML145091">
    <property type="protein sequence ID" value="TBU63062.1"/>
    <property type="molecule type" value="Genomic_DNA"/>
</dbReference>
<keyword evidence="3" id="KW-1185">Reference proteome</keyword>
<name>A0A4Q9Q6K3_9APHY</name>
<dbReference type="STRING" id="114155.A0A4Q9Q6K3"/>
<dbReference type="Proteomes" id="UP000292082">
    <property type="component" value="Unassembled WGS sequence"/>
</dbReference>
<evidence type="ECO:0000256" key="1">
    <source>
        <dbReference type="SAM" id="MobiDB-lite"/>
    </source>
</evidence>
<accession>A0A4Q9Q6K3</accession>
<feature type="region of interest" description="Disordered" evidence="1">
    <location>
        <begin position="1"/>
        <end position="25"/>
    </location>
</feature>
<reference evidence="2 3" key="1">
    <citation type="submission" date="2019-01" db="EMBL/GenBank/DDBJ databases">
        <title>Draft genome sequences of three monokaryotic isolates of the white-rot basidiomycete fungus Dichomitus squalens.</title>
        <authorList>
            <consortium name="DOE Joint Genome Institute"/>
            <person name="Lopez S.C."/>
            <person name="Andreopoulos B."/>
            <person name="Pangilinan J."/>
            <person name="Lipzen A."/>
            <person name="Riley R."/>
            <person name="Ahrendt S."/>
            <person name="Ng V."/>
            <person name="Barry K."/>
            <person name="Daum C."/>
            <person name="Grigoriev I.V."/>
            <person name="Hilden K.S."/>
            <person name="Makela M.R."/>
            <person name="de Vries R.P."/>
        </authorList>
    </citation>
    <scope>NUCLEOTIDE SEQUENCE [LARGE SCALE GENOMIC DNA]</scope>
    <source>
        <strain evidence="2 3">CBS 464.89</strain>
    </source>
</reference>
<dbReference type="AlphaFoldDB" id="A0A4Q9Q6K3"/>
<gene>
    <name evidence="2" type="ORF">BD310DRAFT_787301</name>
</gene>
<feature type="non-terminal residue" evidence="2">
    <location>
        <position position="71"/>
    </location>
</feature>
<sequence length="71" mass="7698">QLPMRNRTGSTRPRNADENAMSRHVRQASGIALAGASKVPVGHTVKNGVQRPVLTEVTTTAVNRTGKVRFF</sequence>
<evidence type="ECO:0000313" key="2">
    <source>
        <dbReference type="EMBL" id="TBU63062.1"/>
    </source>
</evidence>
<proteinExistence type="predicted"/>
<evidence type="ECO:0000313" key="3">
    <source>
        <dbReference type="Proteomes" id="UP000292082"/>
    </source>
</evidence>
<feature type="non-terminal residue" evidence="2">
    <location>
        <position position="1"/>
    </location>
</feature>
<organism evidence="2 3">
    <name type="scientific">Dichomitus squalens</name>
    <dbReference type="NCBI Taxonomy" id="114155"/>
    <lineage>
        <taxon>Eukaryota</taxon>
        <taxon>Fungi</taxon>
        <taxon>Dikarya</taxon>
        <taxon>Basidiomycota</taxon>
        <taxon>Agaricomycotina</taxon>
        <taxon>Agaricomycetes</taxon>
        <taxon>Polyporales</taxon>
        <taxon>Polyporaceae</taxon>
        <taxon>Dichomitus</taxon>
    </lineage>
</organism>
<protein>
    <submittedName>
        <fullName evidence="2">Uncharacterized protein</fullName>
    </submittedName>
</protein>